<name>A0A501XBA7_9BACT</name>
<comment type="caution">
    <text evidence="2">The sequence shown here is derived from an EMBL/GenBank/DDBJ whole genome shotgun (WGS) entry which is preliminary data.</text>
</comment>
<keyword evidence="3" id="KW-1185">Reference proteome</keyword>
<dbReference type="EMBL" id="VFSS01000003">
    <property type="protein sequence ID" value="TPE57584.1"/>
    <property type="molecule type" value="Genomic_DNA"/>
</dbReference>
<proteinExistence type="predicted"/>
<dbReference type="AlphaFoldDB" id="A0A501XBA7"/>
<evidence type="ECO:0000256" key="1">
    <source>
        <dbReference type="SAM" id="Phobius"/>
    </source>
</evidence>
<dbReference type="RefSeq" id="WP_140781236.1">
    <property type="nucleotide sequence ID" value="NZ_VFSS01000003.1"/>
</dbReference>
<feature type="transmembrane region" description="Helical" evidence="1">
    <location>
        <begin position="48"/>
        <end position="69"/>
    </location>
</feature>
<evidence type="ECO:0000313" key="3">
    <source>
        <dbReference type="Proteomes" id="UP000319776"/>
    </source>
</evidence>
<evidence type="ECO:0008006" key="4">
    <source>
        <dbReference type="Google" id="ProtNLM"/>
    </source>
</evidence>
<gene>
    <name evidence="2" type="ORF">FJO69_01475</name>
</gene>
<dbReference type="OrthoDB" id="399898at2"/>
<protein>
    <recommendedName>
        <fullName evidence="4">DUF3899 domain-containing protein</fullName>
    </recommendedName>
</protein>
<sequence length="167" mass="19502">MNKQINRRSFRQYCKSGLTPIRITFFSLIWGFFILLFFITYFGLKKDIVTSLTVFWAGILSISLIQLAITKGFGEGIAASVSSWRFENKVRKEAKKEYVSDHMTVFEKDKILNRTRNRLRQEQAKAAREKFKNPTSNFLIYLSLLLIAFFFIVVMIPLYVLHAKGQI</sequence>
<evidence type="ECO:0000313" key="2">
    <source>
        <dbReference type="EMBL" id="TPE57584.1"/>
    </source>
</evidence>
<keyword evidence="1" id="KW-0812">Transmembrane</keyword>
<keyword evidence="1" id="KW-1133">Transmembrane helix</keyword>
<dbReference type="Proteomes" id="UP000319776">
    <property type="component" value="Unassembled WGS sequence"/>
</dbReference>
<feature type="transmembrane region" description="Helical" evidence="1">
    <location>
        <begin position="138"/>
        <end position="161"/>
    </location>
</feature>
<organism evidence="2 3">
    <name type="scientific">[Mycoplasma] falconis</name>
    <dbReference type="NCBI Taxonomy" id="92403"/>
    <lineage>
        <taxon>Bacteria</taxon>
        <taxon>Bacillati</taxon>
        <taxon>Mycoplasmatota</taxon>
        <taxon>Mycoplasmoidales</taxon>
        <taxon>Metamycoplasmataceae</taxon>
        <taxon>Metamycoplasma</taxon>
    </lineage>
</organism>
<feature type="transmembrane region" description="Helical" evidence="1">
    <location>
        <begin position="21"/>
        <end position="42"/>
    </location>
</feature>
<reference evidence="2 3" key="1">
    <citation type="submission" date="2019-06" db="EMBL/GenBank/DDBJ databases">
        <title>Mycoplasma falconis type strain whole genome sequence.</title>
        <authorList>
            <person name="Spergser J."/>
        </authorList>
    </citation>
    <scope>NUCLEOTIDE SEQUENCE [LARGE SCALE GENOMIC DNA]</scope>
    <source>
        <strain evidence="2 3">ATCC 51372</strain>
    </source>
</reference>
<keyword evidence="1" id="KW-0472">Membrane</keyword>
<accession>A0A501XBA7</accession>